<name>A0A1Y1V2D1_9FUNG</name>
<evidence type="ECO:0000256" key="1">
    <source>
        <dbReference type="SAM" id="MobiDB-lite"/>
    </source>
</evidence>
<reference evidence="3 4" key="2">
    <citation type="submission" date="2016-08" db="EMBL/GenBank/DDBJ databases">
        <title>Pervasive Adenine N6-methylation of Active Genes in Fungi.</title>
        <authorList>
            <consortium name="DOE Joint Genome Institute"/>
            <person name="Mondo S.J."/>
            <person name="Dannebaum R.O."/>
            <person name="Kuo R.C."/>
            <person name="Labutti K."/>
            <person name="Haridas S."/>
            <person name="Kuo A."/>
            <person name="Salamov A."/>
            <person name="Ahrendt S.R."/>
            <person name="Lipzen A."/>
            <person name="Sullivan W."/>
            <person name="Andreopoulos W.B."/>
            <person name="Clum A."/>
            <person name="Lindquist E."/>
            <person name="Daum C."/>
            <person name="Ramamoorthy G.K."/>
            <person name="Gryganskyi A."/>
            <person name="Culley D."/>
            <person name="Magnuson J.K."/>
            <person name="James T.Y."/>
            <person name="O'Malley M.A."/>
            <person name="Stajich J.E."/>
            <person name="Spatafora J.W."/>
            <person name="Visel A."/>
            <person name="Grigoriev I.V."/>
        </authorList>
    </citation>
    <scope>NUCLEOTIDE SEQUENCE [LARGE SCALE GENOMIC DNA]</scope>
    <source>
        <strain evidence="4">finn</strain>
    </source>
</reference>
<feature type="compositionally biased region" description="Low complexity" evidence="1">
    <location>
        <begin position="924"/>
        <end position="934"/>
    </location>
</feature>
<dbReference type="InterPro" id="IPR015943">
    <property type="entry name" value="WD40/YVTN_repeat-like_dom_sf"/>
</dbReference>
<feature type="region of interest" description="Disordered" evidence="1">
    <location>
        <begin position="964"/>
        <end position="989"/>
    </location>
</feature>
<dbReference type="SUPFAM" id="SSF50978">
    <property type="entry name" value="WD40 repeat-like"/>
    <property type="match status" value="1"/>
</dbReference>
<comment type="caution">
    <text evidence="3">The sequence shown here is derived from an EMBL/GenBank/DDBJ whole genome shotgun (WGS) entry which is preliminary data.</text>
</comment>
<dbReference type="InterPro" id="IPR036322">
    <property type="entry name" value="WD40_repeat_dom_sf"/>
</dbReference>
<dbReference type="Gene3D" id="2.130.10.10">
    <property type="entry name" value="YVTN repeat-like/Quinoprotein amine dehydrogenase"/>
    <property type="match status" value="1"/>
</dbReference>
<dbReference type="InterPro" id="IPR045142">
    <property type="entry name" value="BCAS3-like"/>
</dbReference>
<gene>
    <name evidence="3" type="ORF">BCR36DRAFT_334143</name>
</gene>
<dbReference type="Pfam" id="PF21034">
    <property type="entry name" value="BCAS3_WD40"/>
    <property type="match status" value="1"/>
</dbReference>
<dbReference type="GO" id="GO:0006914">
    <property type="term" value="P:autophagy"/>
    <property type="evidence" value="ECO:0007669"/>
    <property type="project" value="InterPro"/>
</dbReference>
<dbReference type="Proteomes" id="UP000193719">
    <property type="component" value="Unassembled WGS sequence"/>
</dbReference>
<feature type="compositionally biased region" description="Basic residues" evidence="1">
    <location>
        <begin position="899"/>
        <end position="911"/>
    </location>
</feature>
<dbReference type="PANTHER" id="PTHR13268:SF0">
    <property type="entry name" value="BCAS3 MICROTUBULE ASSOCIATED CELL MIGRATION FACTOR"/>
    <property type="match status" value="1"/>
</dbReference>
<sequence>MDNNIGKIAKPEFIKQTSKLEAVTSYIQSFSSNIFNSFPTKSLQQTNNVSILNKEDINNLIVYSKFFWVNWSFDDEKEEKESLCLFIGYKKGFQLWNISDPEKIYELCSIYDNVDEIKAIEIIPPNSSNSLLDSDCPFLALINIKSINEEEKDPTLPTKTKSEILIYSLKTYDIVKTISFDNSIEILKIKTNESALVVSLSSNELHIISLEDFSTAMVLTDVAPSQYDNHPAIFDLGCHYLAYATTTSPDTQEKNNKIQMSIMAEKVAKEVISGVKVLGNIGLQAVKAAKNSYYQNTSSNHPNDPNSHLINEEYQNSKNNEMNYQFPVGMIKIFDIQKLLKTKDINSVIPLAHFQAQHHYMEYIQFNDSGSLLITSSCEGFTLNIWKVENHFDKKPISFTCLYKLKRGKTSAKIEDVTFSTDSRWICALSNHGTAHLYYIDPFNMEEMYKRNEVMKMYNDMPISNVNSSNYKTIRSKSINDMVNTNLITTKLPSPQHSPTLDSPPNSSNKPLPGNGSGEGVNFVSDYNTSASLDINTLKQGNYPTIAHSYHSTNSVNDEFGNLSSSFKSNSYSSSYRNSYMNYTNPNSNSLTMVGKPTQSFAISRIKFKKCFFNYVDSNQVSYVHTMNLNHKLGTDLNNTSSSSTSININDSSIPSFDGNEIIHSTLYSPVSCGKFLNKIMISSDKREPNEKQKIIIFRVTEEHRQGQLELYKCISNDIDDNSIHQDISPISTSNHNNNISPRKKSFSYSPSNSISLTNVCNPGEDILHSKLKIQKSIQWDLHRKKNWAQVKPIINTIKSMTFIKDYEKISGVTPSLTSSKAPISKVENENLIESDLTKSNSSTTTVSNLALNLQNVTLRQSSSNINKMNESMHTVNNTHSNSISNVSLSKDNNTSQNGRRKSKGSTKNKKSSIVESNSPPQESLLPSGSMSSLQSQLLNNKKLMKEKAKQNQMNNIELTTTTTNTASSSFSTPTISNHPHQSISTQDTKNLIHSQKLLSPESIKTMALKNKKWMENIEINPYDIYHTGPPIWLYSQFVLQEYVNKGGERNMNSVHVEEKDNIDLYGNPVYDSYSKATPDYEEFPRTKTITIFKKKPKPSNDYGIIPVVNGDSDLLQESLYNAINNDGIDYDNFELQKSCSELNKQELSFDDALHVYSSTSIVTTTNNKSSGDNNILYSGGGNQLILTDDDTYSFNKADPNIENYKFNDDVESVTLSSTKTKTISYDQEGHEFSSEDDFECQDGITNSNSHLQIVDEDYVIQEEDQDDTNEVIVSKISPPQNNNMNSYVSTTTTITHLYISHEPPENVLKKKK</sequence>
<dbReference type="GO" id="GO:0042594">
    <property type="term" value="P:response to starvation"/>
    <property type="evidence" value="ECO:0007669"/>
    <property type="project" value="TreeGrafter"/>
</dbReference>
<feature type="compositionally biased region" description="Polar residues" evidence="1">
    <location>
        <begin position="876"/>
        <end position="898"/>
    </location>
</feature>
<dbReference type="GO" id="GO:0005737">
    <property type="term" value="C:cytoplasm"/>
    <property type="evidence" value="ECO:0007669"/>
    <property type="project" value="TreeGrafter"/>
</dbReference>
<reference evidence="3 4" key="1">
    <citation type="submission" date="2016-08" db="EMBL/GenBank/DDBJ databases">
        <title>Genomes of anaerobic fungi encode conserved fungal cellulosomes for biomass hydrolysis.</title>
        <authorList>
            <consortium name="DOE Joint Genome Institute"/>
            <person name="Haitjema C.H."/>
            <person name="Gilmore S.P."/>
            <person name="Henske J.K."/>
            <person name="Solomon K.V."/>
            <person name="De Groot R."/>
            <person name="Kuo A."/>
            <person name="Mondo S.J."/>
            <person name="Salamov A.A."/>
            <person name="Labutti K."/>
            <person name="Zhao Z."/>
            <person name="Chiniquy J."/>
            <person name="Barry K."/>
            <person name="Brewer H.M."/>
            <person name="Purvine S.O."/>
            <person name="Wright A.T."/>
            <person name="Boxma B."/>
            <person name="Van Alen T."/>
            <person name="Hackstein J.H."/>
            <person name="Baker S.E."/>
            <person name="Grigoriev I.V."/>
            <person name="O'Malley M.A."/>
        </authorList>
    </citation>
    <scope>NUCLEOTIDE SEQUENCE [LARGE SCALE GENOMIC DNA]</scope>
    <source>
        <strain evidence="4">finn</strain>
    </source>
</reference>
<proteinExistence type="predicted"/>
<feature type="region of interest" description="Disordered" evidence="1">
    <location>
        <begin position="489"/>
        <end position="523"/>
    </location>
</feature>
<feature type="region of interest" description="Disordered" evidence="1">
    <location>
        <begin position="876"/>
        <end position="934"/>
    </location>
</feature>
<organism evidence="3 4">
    <name type="scientific">Piromyces finnis</name>
    <dbReference type="NCBI Taxonomy" id="1754191"/>
    <lineage>
        <taxon>Eukaryota</taxon>
        <taxon>Fungi</taxon>
        <taxon>Fungi incertae sedis</taxon>
        <taxon>Chytridiomycota</taxon>
        <taxon>Chytridiomycota incertae sedis</taxon>
        <taxon>Neocallimastigomycetes</taxon>
        <taxon>Neocallimastigales</taxon>
        <taxon>Neocallimastigaceae</taxon>
        <taxon>Piromyces</taxon>
    </lineage>
</organism>
<dbReference type="OrthoDB" id="2147384at2759"/>
<dbReference type="PANTHER" id="PTHR13268">
    <property type="entry name" value="BREAST CARCINOMA AMPLIFIED SEQUENCE 3"/>
    <property type="match status" value="1"/>
</dbReference>
<feature type="compositionally biased region" description="Polar residues" evidence="1">
    <location>
        <begin position="976"/>
        <end position="989"/>
    </location>
</feature>
<dbReference type="EMBL" id="MCFH01000043">
    <property type="protein sequence ID" value="ORX44891.1"/>
    <property type="molecule type" value="Genomic_DNA"/>
</dbReference>
<evidence type="ECO:0000313" key="3">
    <source>
        <dbReference type="EMBL" id="ORX44891.1"/>
    </source>
</evidence>
<feature type="compositionally biased region" description="Low complexity" evidence="1">
    <location>
        <begin position="964"/>
        <end position="975"/>
    </location>
</feature>
<feature type="domain" description="BCAS3 WD40" evidence="2">
    <location>
        <begin position="81"/>
        <end position="459"/>
    </location>
</feature>
<evidence type="ECO:0000313" key="4">
    <source>
        <dbReference type="Proteomes" id="UP000193719"/>
    </source>
</evidence>
<dbReference type="InterPro" id="IPR048382">
    <property type="entry name" value="BCAS3_WD40"/>
</dbReference>
<accession>A0A1Y1V2D1</accession>
<protein>
    <recommendedName>
        <fullName evidence="2">BCAS3 WD40 domain-containing protein</fullName>
    </recommendedName>
</protein>
<keyword evidence="4" id="KW-1185">Reference proteome</keyword>
<dbReference type="STRING" id="1754191.A0A1Y1V2D1"/>
<evidence type="ECO:0000259" key="2">
    <source>
        <dbReference type="Pfam" id="PF21034"/>
    </source>
</evidence>
<feature type="compositionally biased region" description="Polar residues" evidence="1">
    <location>
        <begin position="489"/>
        <end position="510"/>
    </location>
</feature>